<accession>A0A6S7GIW9</accession>
<feature type="domain" description="Alkyl hydroperoxide reductase subunit C/ Thiol specific antioxidant" evidence="8">
    <location>
        <begin position="52"/>
        <end position="94"/>
    </location>
</feature>
<dbReference type="Pfam" id="PF00578">
    <property type="entry name" value="AhpC-TSA"/>
    <property type="match status" value="1"/>
</dbReference>
<keyword evidence="10" id="KW-1185">Reference proteome</keyword>
<evidence type="ECO:0000256" key="1">
    <source>
        <dbReference type="ARBA" id="ARBA00009796"/>
    </source>
</evidence>
<dbReference type="GO" id="GO:0006979">
    <property type="term" value="P:response to oxidative stress"/>
    <property type="evidence" value="ECO:0007669"/>
    <property type="project" value="TreeGrafter"/>
</dbReference>
<keyword evidence="6" id="KW-0676">Redox-active center</keyword>
<dbReference type="SUPFAM" id="SSF52833">
    <property type="entry name" value="Thioredoxin-like"/>
    <property type="match status" value="1"/>
</dbReference>
<evidence type="ECO:0000256" key="5">
    <source>
        <dbReference type="ARBA" id="ARBA00023002"/>
    </source>
</evidence>
<dbReference type="PANTHER" id="PTHR10681:SF171">
    <property type="entry name" value="PEROXIREDOXIN 4"/>
    <property type="match status" value="1"/>
</dbReference>
<comment type="catalytic activity">
    <reaction evidence="7">
        <text>a hydroperoxide + [thioredoxin]-dithiol = an alcohol + [thioredoxin]-disulfide + H2O</text>
        <dbReference type="Rhea" id="RHEA:62620"/>
        <dbReference type="Rhea" id="RHEA-COMP:10698"/>
        <dbReference type="Rhea" id="RHEA-COMP:10700"/>
        <dbReference type="ChEBI" id="CHEBI:15377"/>
        <dbReference type="ChEBI" id="CHEBI:29950"/>
        <dbReference type="ChEBI" id="CHEBI:30879"/>
        <dbReference type="ChEBI" id="CHEBI:35924"/>
        <dbReference type="ChEBI" id="CHEBI:50058"/>
        <dbReference type="EC" id="1.11.1.24"/>
    </reaction>
</comment>
<comment type="caution">
    <text evidence="9">The sequence shown here is derived from an EMBL/GenBank/DDBJ whole genome shotgun (WGS) entry which is preliminary data.</text>
</comment>
<dbReference type="InterPro" id="IPR050217">
    <property type="entry name" value="Peroxiredoxin"/>
</dbReference>
<dbReference type="OrthoDB" id="185659at2759"/>
<evidence type="ECO:0000256" key="4">
    <source>
        <dbReference type="ARBA" id="ARBA00022862"/>
    </source>
</evidence>
<dbReference type="InterPro" id="IPR036249">
    <property type="entry name" value="Thioredoxin-like_sf"/>
</dbReference>
<sequence length="209" mass="23963">MAARAVRICASSVLSQTVGMLSRAGRERFVTLGMASSRKFSTDRAIMSKAFIQKPAPAFSAKAVDKTGEFVDIKLSDYKGKYLVLFFYPLDFNTVDSINAIKIGNYVRLLRVILKSSFVFIAETLYHIPMFAIEPRNSFTLSTKFTYIRRTVVNQILRIYRLNLLKDFHVSMTRLLVIPVSLIVKLISFVFNCIRKEQQQVFSVRQHCR</sequence>
<dbReference type="Proteomes" id="UP001152795">
    <property type="component" value="Unassembled WGS sequence"/>
</dbReference>
<evidence type="ECO:0000256" key="2">
    <source>
        <dbReference type="ARBA" id="ARBA00013017"/>
    </source>
</evidence>
<dbReference type="EC" id="1.11.1.24" evidence="2"/>
<dbReference type="InterPro" id="IPR000866">
    <property type="entry name" value="AhpC/TSA"/>
</dbReference>
<evidence type="ECO:0000256" key="3">
    <source>
        <dbReference type="ARBA" id="ARBA00022559"/>
    </source>
</evidence>
<dbReference type="GO" id="GO:0042744">
    <property type="term" value="P:hydrogen peroxide catabolic process"/>
    <property type="evidence" value="ECO:0007669"/>
    <property type="project" value="TreeGrafter"/>
</dbReference>
<dbReference type="EMBL" id="CACRXK020001938">
    <property type="protein sequence ID" value="CAB3991898.1"/>
    <property type="molecule type" value="Genomic_DNA"/>
</dbReference>
<keyword evidence="5" id="KW-0560">Oxidoreductase</keyword>
<dbReference type="Gene3D" id="3.40.30.10">
    <property type="entry name" value="Glutaredoxin"/>
    <property type="match status" value="1"/>
</dbReference>
<reference evidence="9" key="1">
    <citation type="submission" date="2020-04" db="EMBL/GenBank/DDBJ databases">
        <authorList>
            <person name="Alioto T."/>
            <person name="Alioto T."/>
            <person name="Gomez Garrido J."/>
        </authorList>
    </citation>
    <scope>NUCLEOTIDE SEQUENCE</scope>
    <source>
        <strain evidence="9">A484AB</strain>
    </source>
</reference>
<keyword evidence="4" id="KW-0049">Antioxidant</keyword>
<dbReference type="PANTHER" id="PTHR10681">
    <property type="entry name" value="THIOREDOXIN PEROXIDASE"/>
    <property type="match status" value="1"/>
</dbReference>
<keyword evidence="3" id="KW-0575">Peroxidase</keyword>
<evidence type="ECO:0000313" key="10">
    <source>
        <dbReference type="Proteomes" id="UP001152795"/>
    </source>
</evidence>
<evidence type="ECO:0000256" key="6">
    <source>
        <dbReference type="ARBA" id="ARBA00023284"/>
    </source>
</evidence>
<proteinExistence type="inferred from homology"/>
<gene>
    <name evidence="9" type="ORF">PACLA_8A034089</name>
</gene>
<comment type="similarity">
    <text evidence="1">Belongs to the peroxiredoxin family. AhpC/Prx1 subfamily.</text>
</comment>
<dbReference type="GO" id="GO:0033554">
    <property type="term" value="P:cellular response to stress"/>
    <property type="evidence" value="ECO:0007669"/>
    <property type="project" value="TreeGrafter"/>
</dbReference>
<dbReference type="GO" id="GO:0008379">
    <property type="term" value="F:thioredoxin peroxidase activity"/>
    <property type="evidence" value="ECO:0007669"/>
    <property type="project" value="TreeGrafter"/>
</dbReference>
<evidence type="ECO:0000313" key="9">
    <source>
        <dbReference type="EMBL" id="CAB3991898.1"/>
    </source>
</evidence>
<protein>
    <recommendedName>
        <fullName evidence="2">thioredoxin-dependent peroxiredoxin</fullName>
        <ecNumber evidence="2">1.11.1.24</ecNumber>
    </recommendedName>
</protein>
<name>A0A6S7GIW9_PARCT</name>
<dbReference type="GO" id="GO:0045454">
    <property type="term" value="P:cell redox homeostasis"/>
    <property type="evidence" value="ECO:0007669"/>
    <property type="project" value="TreeGrafter"/>
</dbReference>
<dbReference type="GO" id="GO:0005829">
    <property type="term" value="C:cytosol"/>
    <property type="evidence" value="ECO:0007669"/>
    <property type="project" value="TreeGrafter"/>
</dbReference>
<dbReference type="AlphaFoldDB" id="A0A6S7GIW9"/>
<evidence type="ECO:0000256" key="7">
    <source>
        <dbReference type="ARBA" id="ARBA00049091"/>
    </source>
</evidence>
<evidence type="ECO:0000259" key="8">
    <source>
        <dbReference type="Pfam" id="PF00578"/>
    </source>
</evidence>
<organism evidence="9 10">
    <name type="scientific">Paramuricea clavata</name>
    <name type="common">Red gorgonian</name>
    <name type="synonym">Violescent sea-whip</name>
    <dbReference type="NCBI Taxonomy" id="317549"/>
    <lineage>
        <taxon>Eukaryota</taxon>
        <taxon>Metazoa</taxon>
        <taxon>Cnidaria</taxon>
        <taxon>Anthozoa</taxon>
        <taxon>Octocorallia</taxon>
        <taxon>Malacalcyonacea</taxon>
        <taxon>Plexauridae</taxon>
        <taxon>Paramuricea</taxon>
    </lineage>
</organism>